<evidence type="ECO:0000256" key="4">
    <source>
        <dbReference type="SAM" id="MobiDB-lite"/>
    </source>
</evidence>
<dbReference type="PROSITE" id="PS50192">
    <property type="entry name" value="T_SNARE"/>
    <property type="match status" value="1"/>
</dbReference>
<reference evidence="9 10" key="1">
    <citation type="submission" date="2015-09" db="EMBL/GenBank/DDBJ databases">
        <authorList>
            <consortium name="Swine Surveillance"/>
        </authorList>
    </citation>
    <scope>NUCLEOTIDE SEQUENCE [LARGE SCALE GENOMIC DNA]</scope>
    <source>
        <strain evidence="9 10">CECT 7648</strain>
    </source>
</reference>
<dbReference type="InterPro" id="IPR004089">
    <property type="entry name" value="MCPsignal_dom"/>
</dbReference>
<dbReference type="Gene3D" id="1.10.287.950">
    <property type="entry name" value="Methyl-accepting chemotaxis protein"/>
    <property type="match status" value="1"/>
</dbReference>
<evidence type="ECO:0000313" key="10">
    <source>
        <dbReference type="Proteomes" id="UP000054935"/>
    </source>
</evidence>
<dbReference type="PANTHER" id="PTHR43531">
    <property type="entry name" value="PROTEIN ICFG"/>
    <property type="match status" value="1"/>
</dbReference>
<keyword evidence="5" id="KW-0472">Membrane</keyword>
<dbReference type="SMART" id="SM00283">
    <property type="entry name" value="MA"/>
    <property type="match status" value="1"/>
</dbReference>
<dbReference type="GO" id="GO:0007165">
    <property type="term" value="P:signal transduction"/>
    <property type="evidence" value="ECO:0007669"/>
    <property type="project" value="UniProtKB-KW"/>
</dbReference>
<feature type="domain" description="HAMP" evidence="8">
    <location>
        <begin position="284"/>
        <end position="337"/>
    </location>
</feature>
<dbReference type="Proteomes" id="UP000054935">
    <property type="component" value="Unassembled WGS sequence"/>
</dbReference>
<evidence type="ECO:0000259" key="6">
    <source>
        <dbReference type="PROSITE" id="PS50111"/>
    </source>
</evidence>
<dbReference type="STRING" id="441103.TRN7648_01402"/>
<dbReference type="Gene3D" id="6.10.340.10">
    <property type="match status" value="1"/>
</dbReference>
<sequence>MMRRLTSSIKAALAVAFSGLLLLVCGGLFFVFDMQSRTSAIDAAQARQMASLRILVDKFAGQFPGIEMELDDEGQVVAVQWPELVVPETHDLIDSVGRISGETATLFAWVPEEGDFIRRTTNIVKPDGARAVGTWLGKQNPVHAQMLAGETFMGEAVILGKPYYTIYEPIFDAQNNVIGIFYVGVNRTVVDTQIAERLKLGLIASAVAMGLGMTAMFFVLGRTLRPLSEISARLQAMADGDLDSDVPHTDRVDELGATARTVETFRGKLGEAQNKDKDAEQARAETDRVVAALRKGLSSVAERNLAVSIEGGDFPPEYEALRRDFDEGVESLAKALAQADGVATGVRSAAAEIGATSDDLARRVEEQAGTLMHSAEALNQITTTSRDIAANVEQADELAGASRQLSDESGEVVRRAIDAINRIEATSDKINQIISAIDDIAFQTNLLALNAGVEAARAGEAGKGFAVVASEVRSLAQTAANSAQEIKTLILSSSEEVREGSELVQQTGKSLMEVQTQVGRLRDLITEIAGSIRSQTKGLGEINDGVQRLEGTTQENAAIVEELNAAGQSLNIEAERLTDTLGIFHHGQDMDGAPEPVAPPASSHAPKDDWTVEPSAPAAPAPSERVEKKAVSGGGPVDVHSADGKIWDEF</sequence>
<dbReference type="CDD" id="cd06225">
    <property type="entry name" value="HAMP"/>
    <property type="match status" value="1"/>
</dbReference>
<dbReference type="AlphaFoldDB" id="A0A0P1G6C9"/>
<evidence type="ECO:0000256" key="1">
    <source>
        <dbReference type="ARBA" id="ARBA00022500"/>
    </source>
</evidence>
<dbReference type="SUPFAM" id="SSF103190">
    <property type="entry name" value="Sensory domain-like"/>
    <property type="match status" value="1"/>
</dbReference>
<proteinExistence type="inferred from homology"/>
<gene>
    <name evidence="9" type="primary">tar_1</name>
    <name evidence="9" type="ORF">TRN7648_01402</name>
</gene>
<keyword evidence="5" id="KW-1133">Transmembrane helix</keyword>
<evidence type="ECO:0000259" key="8">
    <source>
        <dbReference type="PROSITE" id="PS50885"/>
    </source>
</evidence>
<dbReference type="Pfam" id="PF00672">
    <property type="entry name" value="HAMP"/>
    <property type="match status" value="1"/>
</dbReference>
<feature type="compositionally biased region" description="Low complexity" evidence="4">
    <location>
        <begin position="614"/>
        <end position="623"/>
    </location>
</feature>
<keyword evidence="10" id="KW-1185">Reference proteome</keyword>
<dbReference type="PANTHER" id="PTHR43531:SF11">
    <property type="entry name" value="METHYL-ACCEPTING CHEMOTAXIS PROTEIN 3"/>
    <property type="match status" value="1"/>
</dbReference>
<dbReference type="PROSITE" id="PS50111">
    <property type="entry name" value="CHEMOTAXIS_TRANSDUC_2"/>
    <property type="match status" value="1"/>
</dbReference>
<dbReference type="EMBL" id="CYSE01000002">
    <property type="protein sequence ID" value="CUH77302.1"/>
    <property type="molecule type" value="Genomic_DNA"/>
</dbReference>
<keyword evidence="1" id="KW-0145">Chemotaxis</keyword>
<keyword evidence="9" id="KW-0675">Receptor</keyword>
<dbReference type="PROSITE" id="PS50885">
    <property type="entry name" value="HAMP"/>
    <property type="match status" value="2"/>
</dbReference>
<dbReference type="SUPFAM" id="SSF58104">
    <property type="entry name" value="Methyl-accepting chemotaxis protein (MCP) signaling domain"/>
    <property type="match status" value="1"/>
</dbReference>
<dbReference type="GO" id="GO:0016020">
    <property type="term" value="C:membrane"/>
    <property type="evidence" value="ECO:0007669"/>
    <property type="project" value="InterPro"/>
</dbReference>
<dbReference type="InterPro" id="IPR051310">
    <property type="entry name" value="MCP_chemotaxis"/>
</dbReference>
<name>A0A0P1G6C9_9RHOB</name>
<dbReference type="InterPro" id="IPR033462">
    <property type="entry name" value="Cache_3-Cache_2"/>
</dbReference>
<feature type="compositionally biased region" description="Basic and acidic residues" evidence="4">
    <location>
        <begin position="640"/>
        <end position="650"/>
    </location>
</feature>
<evidence type="ECO:0000259" key="7">
    <source>
        <dbReference type="PROSITE" id="PS50192"/>
    </source>
</evidence>
<evidence type="ECO:0000256" key="3">
    <source>
        <dbReference type="PROSITE-ProRule" id="PRU00284"/>
    </source>
</evidence>
<comment type="similarity">
    <text evidence="2">Belongs to the methyl-accepting chemotaxis (MCP) protein family.</text>
</comment>
<feature type="domain" description="HAMP" evidence="8">
    <location>
        <begin position="221"/>
        <end position="274"/>
    </location>
</feature>
<dbReference type="Pfam" id="PF00015">
    <property type="entry name" value="MCPsignal"/>
    <property type="match status" value="1"/>
</dbReference>
<dbReference type="SMART" id="SM00304">
    <property type="entry name" value="HAMP"/>
    <property type="match status" value="2"/>
</dbReference>
<accession>A0A0P1G6C9</accession>
<evidence type="ECO:0000256" key="5">
    <source>
        <dbReference type="SAM" id="Phobius"/>
    </source>
</evidence>
<dbReference type="InterPro" id="IPR000727">
    <property type="entry name" value="T_SNARE_dom"/>
</dbReference>
<dbReference type="Pfam" id="PF17201">
    <property type="entry name" value="Cache_3-Cache_2"/>
    <property type="match status" value="1"/>
</dbReference>
<dbReference type="CDD" id="cd11386">
    <property type="entry name" value="MCP_signal"/>
    <property type="match status" value="1"/>
</dbReference>
<keyword evidence="5" id="KW-0812">Transmembrane</keyword>
<feature type="domain" description="T-SNARE coiled-coil homology" evidence="7">
    <location>
        <begin position="501"/>
        <end position="547"/>
    </location>
</feature>
<feature type="region of interest" description="Disordered" evidence="4">
    <location>
        <begin position="587"/>
        <end position="650"/>
    </location>
</feature>
<evidence type="ECO:0000313" key="9">
    <source>
        <dbReference type="EMBL" id="CUH77302.1"/>
    </source>
</evidence>
<feature type="domain" description="Methyl-accepting transducer" evidence="6">
    <location>
        <begin position="342"/>
        <end position="571"/>
    </location>
</feature>
<protein>
    <submittedName>
        <fullName evidence="9">Aspartate chemoreceptor protein</fullName>
    </submittedName>
</protein>
<dbReference type="GO" id="GO:0006935">
    <property type="term" value="P:chemotaxis"/>
    <property type="evidence" value="ECO:0007669"/>
    <property type="project" value="UniProtKB-KW"/>
</dbReference>
<keyword evidence="3" id="KW-0807">Transducer</keyword>
<evidence type="ECO:0000256" key="2">
    <source>
        <dbReference type="ARBA" id="ARBA00029447"/>
    </source>
</evidence>
<dbReference type="InterPro" id="IPR029151">
    <property type="entry name" value="Sensor-like_sf"/>
</dbReference>
<organism evidence="9 10">
    <name type="scientific">Tropicibacter naphthalenivorans</name>
    <dbReference type="NCBI Taxonomy" id="441103"/>
    <lineage>
        <taxon>Bacteria</taxon>
        <taxon>Pseudomonadati</taxon>
        <taxon>Pseudomonadota</taxon>
        <taxon>Alphaproteobacteria</taxon>
        <taxon>Rhodobacterales</taxon>
        <taxon>Roseobacteraceae</taxon>
        <taxon>Tropicibacter</taxon>
    </lineage>
</organism>
<dbReference type="InterPro" id="IPR003660">
    <property type="entry name" value="HAMP_dom"/>
</dbReference>
<feature type="transmembrane region" description="Helical" evidence="5">
    <location>
        <begin position="200"/>
        <end position="220"/>
    </location>
</feature>